<evidence type="ECO:0000256" key="5">
    <source>
        <dbReference type="RuleBase" id="RU366014"/>
    </source>
</evidence>
<evidence type="ECO:0000313" key="8">
    <source>
        <dbReference type="EMBL" id="KAG8466581.1"/>
    </source>
</evidence>
<keyword evidence="5" id="KW-0234">DNA repair</keyword>
<dbReference type="Gene3D" id="3.30.210.10">
    <property type="entry name" value="DNA polymerase, thumb domain"/>
    <property type="match status" value="1"/>
</dbReference>
<dbReference type="InterPro" id="IPR028207">
    <property type="entry name" value="DNA_pol_B_palm_palm"/>
</dbReference>
<dbReference type="Pfam" id="PF14792">
    <property type="entry name" value="DNA_pol_B_palm"/>
    <property type="match status" value="1"/>
</dbReference>
<evidence type="ECO:0000313" key="9">
    <source>
        <dbReference type="Proteomes" id="UP000751190"/>
    </source>
</evidence>
<dbReference type="Gene3D" id="1.10.150.20">
    <property type="entry name" value="5' to 3' exonuclease, C-terminal subdomain"/>
    <property type="match status" value="1"/>
</dbReference>
<comment type="caution">
    <text evidence="8">The sequence shown here is derived from an EMBL/GenBank/DDBJ whole genome shotgun (WGS) entry which is preliminary data.</text>
</comment>
<reference evidence="8" key="1">
    <citation type="submission" date="2021-05" db="EMBL/GenBank/DDBJ databases">
        <title>The genome of the haptophyte Pavlova lutheri (Diacronema luteri, Pavlovales) - a model for lipid biosynthesis in eukaryotic algae.</title>
        <authorList>
            <person name="Hulatt C.J."/>
            <person name="Posewitz M.C."/>
        </authorList>
    </citation>
    <scope>NUCLEOTIDE SEQUENCE</scope>
    <source>
        <strain evidence="8">NIVA-4/92</strain>
    </source>
</reference>
<dbReference type="GO" id="GO:0003677">
    <property type="term" value="F:DNA binding"/>
    <property type="evidence" value="ECO:0007669"/>
    <property type="project" value="UniProtKB-UniRule"/>
</dbReference>
<keyword evidence="5" id="KW-0227">DNA damage</keyword>
<proteinExistence type="inferred from homology"/>
<keyword evidence="1" id="KW-0237">DNA synthesis</keyword>
<evidence type="ECO:0000256" key="2">
    <source>
        <dbReference type="ARBA" id="ARBA00022679"/>
    </source>
</evidence>
<feature type="domain" description="DNA-directed DNA polymerase X" evidence="7">
    <location>
        <begin position="137"/>
        <end position="513"/>
    </location>
</feature>
<keyword evidence="5" id="KW-0539">Nucleus</keyword>
<dbReference type="OrthoDB" id="205514at2759"/>
<protein>
    <recommendedName>
        <fullName evidence="5">DNA polymerase</fullName>
        <ecNumber evidence="5">2.7.7.7</ecNumber>
    </recommendedName>
</protein>
<gene>
    <name evidence="8" type="ORF">KFE25_007960</name>
</gene>
<comment type="similarity">
    <text evidence="5">Belongs to the DNA polymerase type-X family.</text>
</comment>
<keyword evidence="2 5" id="KW-0808">Transferase</keyword>
<accession>A0A8J6CCX9</accession>
<dbReference type="SMART" id="SM00483">
    <property type="entry name" value="POLXc"/>
    <property type="match status" value="1"/>
</dbReference>
<dbReference type="Pfam" id="PF14791">
    <property type="entry name" value="DNA_pol_B_thumb"/>
    <property type="match status" value="1"/>
</dbReference>
<evidence type="ECO:0000256" key="3">
    <source>
        <dbReference type="ARBA" id="ARBA00022695"/>
    </source>
</evidence>
<name>A0A8J6CCX9_DIALT</name>
<feature type="compositionally biased region" description="Basic and acidic residues" evidence="6">
    <location>
        <begin position="570"/>
        <end position="583"/>
    </location>
</feature>
<dbReference type="SUPFAM" id="SSF81301">
    <property type="entry name" value="Nucleotidyltransferase"/>
    <property type="match status" value="1"/>
</dbReference>
<dbReference type="SUPFAM" id="SSF81585">
    <property type="entry name" value="PsbU/PolX domain-like"/>
    <property type="match status" value="1"/>
</dbReference>
<dbReference type="CDD" id="cd00141">
    <property type="entry name" value="NT_POLXc"/>
    <property type="match status" value="1"/>
</dbReference>
<evidence type="ECO:0000256" key="1">
    <source>
        <dbReference type="ARBA" id="ARBA00022634"/>
    </source>
</evidence>
<dbReference type="PRINTS" id="PR00869">
    <property type="entry name" value="DNAPOLX"/>
</dbReference>
<dbReference type="GO" id="GO:0003887">
    <property type="term" value="F:DNA-directed DNA polymerase activity"/>
    <property type="evidence" value="ECO:0007669"/>
    <property type="project" value="UniProtKB-UniRule"/>
</dbReference>
<evidence type="ECO:0000256" key="6">
    <source>
        <dbReference type="SAM" id="MobiDB-lite"/>
    </source>
</evidence>
<evidence type="ECO:0000259" key="7">
    <source>
        <dbReference type="SMART" id="SM00483"/>
    </source>
</evidence>
<dbReference type="InterPro" id="IPR002008">
    <property type="entry name" value="DNA_pol_X_beta-like"/>
</dbReference>
<dbReference type="InterPro" id="IPR002054">
    <property type="entry name" value="DNA-dir_DNA_pol_X"/>
</dbReference>
<keyword evidence="4" id="KW-0235">DNA replication</keyword>
<dbReference type="PANTHER" id="PTHR11276:SF28">
    <property type="entry name" value="DNA POLYMERASE LAMBDA"/>
    <property type="match status" value="1"/>
</dbReference>
<keyword evidence="9" id="KW-1185">Reference proteome</keyword>
<dbReference type="InterPro" id="IPR022312">
    <property type="entry name" value="DNA_pol_X"/>
</dbReference>
<dbReference type="InterPro" id="IPR029398">
    <property type="entry name" value="PolB_thumb"/>
</dbReference>
<dbReference type="Proteomes" id="UP000751190">
    <property type="component" value="Unassembled WGS sequence"/>
</dbReference>
<dbReference type="GO" id="GO:0006303">
    <property type="term" value="P:double-strand break repair via nonhomologous end joining"/>
    <property type="evidence" value="ECO:0007669"/>
    <property type="project" value="TreeGrafter"/>
</dbReference>
<dbReference type="AlphaFoldDB" id="A0A8J6CCX9"/>
<dbReference type="InterPro" id="IPR018944">
    <property type="entry name" value="DNA_pol_lambd_fingers_domain"/>
</dbReference>
<dbReference type="InterPro" id="IPR037160">
    <property type="entry name" value="DNA_Pol_thumb_sf"/>
</dbReference>
<comment type="function">
    <text evidence="5">DNA polymerase that functions in several pathways of DNA repair. Involved in base excision repair (BER) responsible for repair of lesions that give rise to abasic (AP) sites in DNA. Also contributes to DNA double-strand break repair by non-homologous end joining and homologous recombination. Has both template-dependent and template-independent (terminal transferase) DNA polymerase activities. Has also a 5'-deoxyribose-5-phosphate lyase (dRP lyase) activity.</text>
</comment>
<organism evidence="8 9">
    <name type="scientific">Diacronema lutheri</name>
    <name type="common">Unicellular marine alga</name>
    <name type="synonym">Monochrysis lutheri</name>
    <dbReference type="NCBI Taxonomy" id="2081491"/>
    <lineage>
        <taxon>Eukaryota</taxon>
        <taxon>Haptista</taxon>
        <taxon>Haptophyta</taxon>
        <taxon>Pavlovophyceae</taxon>
        <taxon>Pavlovales</taxon>
        <taxon>Pavlovaceae</taxon>
        <taxon>Diacronema</taxon>
    </lineage>
</organism>
<dbReference type="PANTHER" id="PTHR11276">
    <property type="entry name" value="DNA POLYMERASE TYPE-X FAMILY MEMBER"/>
    <property type="match status" value="1"/>
</dbReference>
<feature type="region of interest" description="Disordered" evidence="6">
    <location>
        <begin position="538"/>
        <end position="589"/>
    </location>
</feature>
<dbReference type="GO" id="GO:0046872">
    <property type="term" value="F:metal ion binding"/>
    <property type="evidence" value="ECO:0007669"/>
    <property type="project" value="UniProtKB-UniRule"/>
</dbReference>
<dbReference type="PRINTS" id="PR00870">
    <property type="entry name" value="DNAPOLXBETA"/>
</dbReference>
<keyword evidence="5" id="KW-0239">DNA-directed DNA polymerase</keyword>
<comment type="catalytic activity">
    <reaction evidence="5">
        <text>DNA(n) + a 2'-deoxyribonucleoside 5'-triphosphate = DNA(n+1) + diphosphate</text>
        <dbReference type="Rhea" id="RHEA:22508"/>
        <dbReference type="Rhea" id="RHEA-COMP:17339"/>
        <dbReference type="Rhea" id="RHEA-COMP:17340"/>
        <dbReference type="ChEBI" id="CHEBI:33019"/>
        <dbReference type="ChEBI" id="CHEBI:61560"/>
        <dbReference type="ChEBI" id="CHEBI:173112"/>
        <dbReference type="EC" id="2.7.7.7"/>
    </reaction>
</comment>
<feature type="region of interest" description="Disordered" evidence="6">
    <location>
        <begin position="45"/>
        <end position="67"/>
    </location>
</feature>
<dbReference type="EMBL" id="JAGTXO010000007">
    <property type="protein sequence ID" value="KAG8466581.1"/>
    <property type="molecule type" value="Genomic_DNA"/>
</dbReference>
<dbReference type="Pfam" id="PF10391">
    <property type="entry name" value="DNA_pol_lambd_f"/>
    <property type="match status" value="1"/>
</dbReference>
<dbReference type="Gene3D" id="3.30.460.10">
    <property type="entry name" value="Beta Polymerase, domain 2"/>
    <property type="match status" value="1"/>
</dbReference>
<dbReference type="GO" id="GO:0005634">
    <property type="term" value="C:nucleus"/>
    <property type="evidence" value="ECO:0007669"/>
    <property type="project" value="UniProtKB-SubCell"/>
</dbReference>
<dbReference type="InterPro" id="IPR043519">
    <property type="entry name" value="NT_sf"/>
</dbReference>
<evidence type="ECO:0000256" key="4">
    <source>
        <dbReference type="ARBA" id="ARBA00022705"/>
    </source>
</evidence>
<dbReference type="EC" id="2.7.7.7" evidence="5"/>
<sequence>MRRRPSSLFEVAADLRAMLEAIDAELPDEGVRSIERTRQLSCDGAGELAAAPSARKRARSPSPSAVRAAPAAADPGVLAAHTAAAPAVAAPVAVMLAPAARAAAAPASALARRRARLDEPAVRATFACQAPVGRPRTIRNRRLAAPLEELALVYKKAPRNRQDQFRAQVFGKAAKALLGWRAEIETADDLDELFAHHSALAARVSARKAPRCVLAPDGKVASVLRELVAAPRGRERAACRRLTSLLEEQDARARTVLLFSTIWGVGPSTAGEWYARGLKSIDDVRREAERLAPAVAVGLRCIEDFAKRIPRAEVELIKARVRAALVQLVGEGCIVFCDAVGSYRRGRADSGDADILICVNARAGGAADAAGESGSQDSSQRAERAGATRGVLSALVARLRGCGFITDTLAHPTDRNGKGSWMGVCRLGAQSPHRRLDMKVYPKALLPYATLYFTGSDYFNRSMRHFAKLKGYSLSDNGLSRRARDVPAVRPCATERDIFERLGLEWREPADRELAVVPVAEADEVKASHFVLFEDADERGARASSQPREADADADSDEEYRAVAAVLQRQPRERDDEVARRGDGGGPSS</sequence>
<comment type="subcellular location">
    <subcellularLocation>
        <location evidence="5">Nucleus</location>
    </subcellularLocation>
</comment>
<keyword evidence="3 5" id="KW-0548">Nucleotidyltransferase</keyword>